<evidence type="ECO:0000313" key="2">
    <source>
        <dbReference type="Proteomes" id="UP000054217"/>
    </source>
</evidence>
<dbReference type="OrthoDB" id="2689440at2759"/>
<dbReference type="Proteomes" id="UP000054217">
    <property type="component" value="Unassembled WGS sequence"/>
</dbReference>
<proteinExistence type="predicted"/>
<name>A0A0C3JDW4_PISTI</name>
<dbReference type="AlphaFoldDB" id="A0A0C3JDW4"/>
<evidence type="ECO:0000313" key="1">
    <source>
        <dbReference type="EMBL" id="KIO07258.1"/>
    </source>
</evidence>
<dbReference type="EMBL" id="KN831960">
    <property type="protein sequence ID" value="KIO07258.1"/>
    <property type="molecule type" value="Genomic_DNA"/>
</dbReference>
<organism evidence="1 2">
    <name type="scientific">Pisolithus tinctorius Marx 270</name>
    <dbReference type="NCBI Taxonomy" id="870435"/>
    <lineage>
        <taxon>Eukaryota</taxon>
        <taxon>Fungi</taxon>
        <taxon>Dikarya</taxon>
        <taxon>Basidiomycota</taxon>
        <taxon>Agaricomycotina</taxon>
        <taxon>Agaricomycetes</taxon>
        <taxon>Agaricomycetidae</taxon>
        <taxon>Boletales</taxon>
        <taxon>Sclerodermatineae</taxon>
        <taxon>Pisolithaceae</taxon>
        <taxon>Pisolithus</taxon>
    </lineage>
</organism>
<reference evidence="2" key="2">
    <citation type="submission" date="2015-01" db="EMBL/GenBank/DDBJ databases">
        <title>Evolutionary Origins and Diversification of the Mycorrhizal Mutualists.</title>
        <authorList>
            <consortium name="DOE Joint Genome Institute"/>
            <consortium name="Mycorrhizal Genomics Consortium"/>
            <person name="Kohler A."/>
            <person name="Kuo A."/>
            <person name="Nagy L.G."/>
            <person name="Floudas D."/>
            <person name="Copeland A."/>
            <person name="Barry K.W."/>
            <person name="Cichocki N."/>
            <person name="Veneault-Fourrey C."/>
            <person name="LaButti K."/>
            <person name="Lindquist E.A."/>
            <person name="Lipzen A."/>
            <person name="Lundell T."/>
            <person name="Morin E."/>
            <person name="Murat C."/>
            <person name="Riley R."/>
            <person name="Ohm R."/>
            <person name="Sun H."/>
            <person name="Tunlid A."/>
            <person name="Henrissat B."/>
            <person name="Grigoriev I.V."/>
            <person name="Hibbett D.S."/>
            <person name="Martin F."/>
        </authorList>
    </citation>
    <scope>NUCLEOTIDE SEQUENCE [LARGE SCALE GENOMIC DNA]</scope>
    <source>
        <strain evidence="2">Marx 270</strain>
    </source>
</reference>
<accession>A0A0C3JDW4</accession>
<dbReference type="InParanoid" id="A0A0C3JDW4"/>
<reference evidence="1 2" key="1">
    <citation type="submission" date="2014-04" db="EMBL/GenBank/DDBJ databases">
        <authorList>
            <consortium name="DOE Joint Genome Institute"/>
            <person name="Kuo A."/>
            <person name="Kohler A."/>
            <person name="Costa M.D."/>
            <person name="Nagy L.G."/>
            <person name="Floudas D."/>
            <person name="Copeland A."/>
            <person name="Barry K.W."/>
            <person name="Cichocki N."/>
            <person name="Veneault-Fourrey C."/>
            <person name="LaButti K."/>
            <person name="Lindquist E.A."/>
            <person name="Lipzen A."/>
            <person name="Lundell T."/>
            <person name="Morin E."/>
            <person name="Murat C."/>
            <person name="Sun H."/>
            <person name="Tunlid A."/>
            <person name="Henrissat B."/>
            <person name="Grigoriev I.V."/>
            <person name="Hibbett D.S."/>
            <person name="Martin F."/>
            <person name="Nordberg H.P."/>
            <person name="Cantor M.N."/>
            <person name="Hua S.X."/>
        </authorList>
    </citation>
    <scope>NUCLEOTIDE SEQUENCE [LARGE SCALE GENOMIC DNA]</scope>
    <source>
        <strain evidence="1 2">Marx 270</strain>
    </source>
</reference>
<gene>
    <name evidence="1" type="ORF">M404DRAFT_136759</name>
</gene>
<keyword evidence="2" id="KW-1185">Reference proteome</keyword>
<dbReference type="HOGENOM" id="CLU_164922_0_0_1"/>
<sequence length="113" mass="12417">MKPQPSSSHTVTVISIGNTIQCLGDQLAMTFMDLLIVVQTATQMPYKDSEIPPHHHAFMTHQFSGISNPAAVFIALPDEQSHHAYVSDMYDSFFQGASNPPPLCSMYSTSQCI</sequence>
<protein>
    <submittedName>
        <fullName evidence="1">Uncharacterized protein</fullName>
    </submittedName>
</protein>